<dbReference type="SMART" id="SM00320">
    <property type="entry name" value="WD40"/>
    <property type="match status" value="12"/>
</dbReference>
<dbReference type="Pfam" id="PF00400">
    <property type="entry name" value="WD40"/>
    <property type="match status" value="8"/>
</dbReference>
<feature type="repeat" description="WD" evidence="6">
    <location>
        <begin position="588"/>
        <end position="611"/>
    </location>
</feature>
<evidence type="ECO:0000256" key="6">
    <source>
        <dbReference type="PROSITE-ProRule" id="PRU00221"/>
    </source>
</evidence>
<gene>
    <name evidence="9" type="ORF">GJ744_009352</name>
</gene>
<evidence type="ECO:0000313" key="10">
    <source>
        <dbReference type="Proteomes" id="UP000606974"/>
    </source>
</evidence>
<dbReference type="InterPro" id="IPR020472">
    <property type="entry name" value="WD40_PAC1"/>
</dbReference>
<keyword evidence="10" id="KW-1185">Reference proteome</keyword>
<dbReference type="AlphaFoldDB" id="A0A8H7E695"/>
<dbReference type="PRINTS" id="PR00320">
    <property type="entry name" value="GPROTEINBRPT"/>
</dbReference>
<feature type="repeat" description="WD" evidence="6">
    <location>
        <begin position="400"/>
        <end position="441"/>
    </location>
</feature>
<feature type="repeat" description="WD" evidence="6">
    <location>
        <begin position="210"/>
        <end position="251"/>
    </location>
</feature>
<dbReference type="GO" id="GO:0032040">
    <property type="term" value="C:small-subunit processome"/>
    <property type="evidence" value="ECO:0007669"/>
    <property type="project" value="InterPro"/>
</dbReference>
<feature type="region of interest" description="Disordered" evidence="7">
    <location>
        <begin position="1005"/>
        <end position="1042"/>
    </location>
</feature>
<comment type="caution">
    <text evidence="9">The sequence shown here is derived from an EMBL/GenBank/DDBJ whole genome shotgun (WGS) entry which is preliminary data.</text>
</comment>
<evidence type="ECO:0000256" key="3">
    <source>
        <dbReference type="ARBA" id="ARBA00022737"/>
    </source>
</evidence>
<dbReference type="InterPro" id="IPR019775">
    <property type="entry name" value="WD40_repeat_CS"/>
</dbReference>
<dbReference type="InterPro" id="IPR001680">
    <property type="entry name" value="WD40_rpt"/>
</dbReference>
<dbReference type="InterPro" id="IPR015943">
    <property type="entry name" value="WD40/YVTN_repeat-like_dom_sf"/>
</dbReference>
<keyword evidence="4" id="KW-0539">Nucleus</keyword>
<dbReference type="Proteomes" id="UP000606974">
    <property type="component" value="Unassembled WGS sequence"/>
</dbReference>
<feature type="compositionally biased region" description="Basic and acidic residues" evidence="7">
    <location>
        <begin position="1022"/>
        <end position="1042"/>
    </location>
</feature>
<dbReference type="Gene3D" id="2.130.10.10">
    <property type="entry name" value="YVTN repeat-like/Quinoprotein amine dehydrogenase"/>
    <property type="match status" value="6"/>
</dbReference>
<feature type="region of interest" description="Disordered" evidence="7">
    <location>
        <begin position="810"/>
        <end position="835"/>
    </location>
</feature>
<feature type="repeat" description="WD" evidence="6">
    <location>
        <begin position="101"/>
        <end position="142"/>
    </location>
</feature>
<sequence>MSSRISVKTTFEPAKTIEPIYTGGDVSLDRSGRLLASCVEEDVLILNIQTGERVFRIENDGEAITSLALSPSASHLVVCSRSLSMRIYNLNSPKPELQTTLKPHTTPVITSTIDATGTLLATGGADGSVKVWDIKGGFVTHTFHGHGGLVSALSFFQVTSGPISKPKAKRKSIEADHASADALSFFLASGGEDGKIRIWNLRTRKSVASLDSHVSVVKSLDFSEQQQTLLSAGRDKTMILWDSKSWKPRKVIPVLEVVEAAGFASDGKYCYSGGENGKVRIWSTSSGKEVTKEQIAGSESESIVSIQCGPDFLLSVHLDQTIQLHNLQVLNDVIPGTSIDPLPLIRRISGNHDEIIDMALVGPDRSLLALATNTESIRVVCIVESAATPSRNFGADVALLSGHSDIIICLDVDWSGHWLATGAKDNSARLWRLDPSTFSYTCFASFTGHAESLGAIALPRTPSSPQAASDSLHHPPAYLITGSQDRTIKRWDTSKLNISPSPTSTHSITKSLYTRVAHEKDINAIDVSSTSSIFASASQDRTIKIWDLESGSVAGILRGHKRGVWSIRFAPKDTPPISTDAGSSSKGLLVSGSGDRTVKLWSLNTYTCILTFEGHSNSVLKVLWLSPPAPSFSSDQDDPDNLASTKIPQKTHPIIASASSDTLIKLWSPYISTSSTSSSTVNISDNHLLTTLDNHTDRVWALATPTTVSHPSKPTPKFSKSSPSSLSSIQDAYPLLSGSADATITLWTDTTSRTFHSASAAQTLRIEQDQALQNHIRARNYREVITLALQLNHPGRLLSLFEDVINNSAPSASGAAADTQRQGGGDEGGEERSISGSREVDDVLAHLSQAQLYALLLRVRDWNTNARTAPVAQRILHIILKSYPVTAFVDMARHHHHHYHGQTGASSTAGYPAVADADPSTAGGGGKAAMRGAGGAAGARAAGATAMKDLLRALEAYTERHLRRMEDLLDESFLIEYTLGCMEEGLGAAGLEGGPSTQAAGVGGFVGHDDDDGKISRKRIGGKGEEGRETDAERSDGDVVML</sequence>
<dbReference type="PROSITE" id="PS50294">
    <property type="entry name" value="WD_REPEATS_REGION"/>
    <property type="match status" value="4"/>
</dbReference>
<evidence type="ECO:0000256" key="4">
    <source>
        <dbReference type="ARBA" id="ARBA00023242"/>
    </source>
</evidence>
<proteinExistence type="predicted"/>
<evidence type="ECO:0000256" key="2">
    <source>
        <dbReference type="ARBA" id="ARBA00022574"/>
    </source>
</evidence>
<dbReference type="PANTHER" id="PTHR19854:SF15">
    <property type="entry name" value="TRANSDUCIN BETA-LIKE PROTEIN 3"/>
    <property type="match status" value="1"/>
</dbReference>
<feature type="repeat" description="WD" evidence="6">
    <location>
        <begin position="186"/>
        <end position="209"/>
    </location>
</feature>
<dbReference type="FunFam" id="2.130.10.10:FF:001009">
    <property type="entry name" value="Small nucleolar ribonucleoprotein complex subunit, putative"/>
    <property type="match status" value="1"/>
</dbReference>
<feature type="region of interest" description="Disordered" evidence="7">
    <location>
        <begin position="705"/>
        <end position="725"/>
    </location>
</feature>
<dbReference type="GO" id="GO:0000472">
    <property type="term" value="P:endonucleolytic cleavage to generate mature 5'-end of SSU-rRNA from (SSU-rRNA, 5.8S rRNA, LSU-rRNA)"/>
    <property type="evidence" value="ECO:0007669"/>
    <property type="project" value="TreeGrafter"/>
</dbReference>
<dbReference type="InterPro" id="IPR013934">
    <property type="entry name" value="Utp13_C"/>
</dbReference>
<name>A0A8H7E695_9EURO</name>
<evidence type="ECO:0000256" key="1">
    <source>
        <dbReference type="ARBA" id="ARBA00004604"/>
    </source>
</evidence>
<dbReference type="PANTHER" id="PTHR19854">
    <property type="entry name" value="TRANSDUCIN BETA-LIKE 3"/>
    <property type="match status" value="1"/>
</dbReference>
<evidence type="ECO:0000313" key="9">
    <source>
        <dbReference type="EMBL" id="KAF7508361.1"/>
    </source>
</evidence>
<dbReference type="GO" id="GO:0030686">
    <property type="term" value="C:90S preribosome"/>
    <property type="evidence" value="ECO:0007669"/>
    <property type="project" value="TreeGrafter"/>
</dbReference>
<protein>
    <recommendedName>
        <fullName evidence="8">U3 small nucleolar RNA-associated protein 13 C-terminal domain-containing protein</fullName>
    </recommendedName>
</protein>
<reference evidence="9" key="1">
    <citation type="submission" date="2020-02" db="EMBL/GenBank/DDBJ databases">
        <authorList>
            <person name="Palmer J.M."/>
        </authorList>
    </citation>
    <scope>NUCLEOTIDE SEQUENCE</scope>
    <source>
        <strain evidence="9">EPUS1.4</strain>
        <tissue evidence="9">Thallus</tissue>
    </source>
</reference>
<comment type="function">
    <text evidence="5">Component of the ASTRA complex involved in chromatin remodeling.</text>
</comment>
<dbReference type="PROSITE" id="PS50082">
    <property type="entry name" value="WD_REPEATS_2"/>
    <property type="match status" value="7"/>
</dbReference>
<dbReference type="GO" id="GO:0034511">
    <property type="term" value="F:U3 snoRNA binding"/>
    <property type="evidence" value="ECO:0007669"/>
    <property type="project" value="TreeGrafter"/>
</dbReference>
<dbReference type="SUPFAM" id="SSF50978">
    <property type="entry name" value="WD40 repeat-like"/>
    <property type="match status" value="2"/>
</dbReference>
<evidence type="ECO:0000256" key="7">
    <source>
        <dbReference type="SAM" id="MobiDB-lite"/>
    </source>
</evidence>
<evidence type="ECO:0000256" key="5">
    <source>
        <dbReference type="ARBA" id="ARBA00037338"/>
    </source>
</evidence>
<dbReference type="PROSITE" id="PS00678">
    <property type="entry name" value="WD_REPEATS_1"/>
    <property type="match status" value="2"/>
</dbReference>
<organism evidence="9 10">
    <name type="scientific">Endocarpon pusillum</name>
    <dbReference type="NCBI Taxonomy" id="364733"/>
    <lineage>
        <taxon>Eukaryota</taxon>
        <taxon>Fungi</taxon>
        <taxon>Dikarya</taxon>
        <taxon>Ascomycota</taxon>
        <taxon>Pezizomycotina</taxon>
        <taxon>Eurotiomycetes</taxon>
        <taxon>Chaetothyriomycetidae</taxon>
        <taxon>Verrucariales</taxon>
        <taxon>Verrucariaceae</taxon>
        <taxon>Endocarpon</taxon>
    </lineage>
</organism>
<keyword evidence="2 6" id="KW-0853">WD repeat</keyword>
<comment type="subcellular location">
    <subcellularLocation>
        <location evidence="1">Nucleus</location>
        <location evidence="1">Nucleolus</location>
    </subcellularLocation>
</comment>
<dbReference type="OrthoDB" id="5414888at2759"/>
<feature type="compositionally biased region" description="Low complexity" evidence="7">
    <location>
        <begin position="709"/>
        <end position="725"/>
    </location>
</feature>
<accession>A0A8H7E695</accession>
<feature type="repeat" description="WD" evidence="6">
    <location>
        <begin position="258"/>
        <end position="292"/>
    </location>
</feature>
<keyword evidence="3" id="KW-0677">Repeat</keyword>
<dbReference type="CDD" id="cd00200">
    <property type="entry name" value="WD40"/>
    <property type="match status" value="2"/>
</dbReference>
<evidence type="ECO:0000259" key="8">
    <source>
        <dbReference type="Pfam" id="PF08625"/>
    </source>
</evidence>
<dbReference type="EMBL" id="JAACFV010000055">
    <property type="protein sequence ID" value="KAF7508361.1"/>
    <property type="molecule type" value="Genomic_DNA"/>
</dbReference>
<dbReference type="Pfam" id="PF08625">
    <property type="entry name" value="Utp13"/>
    <property type="match status" value="1"/>
</dbReference>
<feature type="repeat" description="WD" evidence="6">
    <location>
        <begin position="515"/>
        <end position="556"/>
    </location>
</feature>
<feature type="domain" description="U3 small nucleolar RNA-associated protein 13 C-terminal" evidence="8">
    <location>
        <begin position="769"/>
        <end position="982"/>
    </location>
</feature>
<dbReference type="GO" id="GO:0000480">
    <property type="term" value="P:endonucleolytic cleavage in 5'-ETS of tricistronic rRNA transcript (SSU-rRNA, 5.8S rRNA, LSU-rRNA)"/>
    <property type="evidence" value="ECO:0007669"/>
    <property type="project" value="TreeGrafter"/>
</dbReference>
<dbReference type="InterPro" id="IPR036322">
    <property type="entry name" value="WD40_repeat_dom_sf"/>
</dbReference>